<dbReference type="EMBL" id="CALOZG010000029">
    <property type="protein sequence ID" value="CAH4032547.1"/>
    <property type="molecule type" value="Genomic_DNA"/>
</dbReference>
<comment type="caution">
    <text evidence="2">The sequence shown here is derived from an EMBL/GenBank/DDBJ whole genome shotgun (WGS) entry which is preliminary data.</text>
</comment>
<protein>
    <submittedName>
        <fullName evidence="2">Uncharacterized protein</fullName>
    </submittedName>
</protein>
<evidence type="ECO:0000256" key="1">
    <source>
        <dbReference type="SAM" id="MobiDB-lite"/>
    </source>
</evidence>
<evidence type="ECO:0000313" key="2">
    <source>
        <dbReference type="EMBL" id="CAH4032547.1"/>
    </source>
</evidence>
<keyword evidence="3" id="KW-1185">Reference proteome</keyword>
<dbReference type="AlphaFoldDB" id="A0A9P0TSB9"/>
<feature type="region of interest" description="Disordered" evidence="1">
    <location>
        <begin position="104"/>
        <end position="169"/>
    </location>
</feature>
<organism evidence="2 3">
    <name type="scientific">Pieris brassicae</name>
    <name type="common">White butterfly</name>
    <name type="synonym">Large white butterfly</name>
    <dbReference type="NCBI Taxonomy" id="7116"/>
    <lineage>
        <taxon>Eukaryota</taxon>
        <taxon>Metazoa</taxon>
        <taxon>Ecdysozoa</taxon>
        <taxon>Arthropoda</taxon>
        <taxon>Hexapoda</taxon>
        <taxon>Insecta</taxon>
        <taxon>Pterygota</taxon>
        <taxon>Neoptera</taxon>
        <taxon>Endopterygota</taxon>
        <taxon>Lepidoptera</taxon>
        <taxon>Glossata</taxon>
        <taxon>Ditrysia</taxon>
        <taxon>Papilionoidea</taxon>
        <taxon>Pieridae</taxon>
        <taxon>Pierinae</taxon>
        <taxon>Pieris</taxon>
    </lineage>
</organism>
<proteinExistence type="predicted"/>
<dbReference type="Proteomes" id="UP001152562">
    <property type="component" value="Unassembled WGS sequence"/>
</dbReference>
<name>A0A9P0TSB9_PIEBR</name>
<reference evidence="2" key="1">
    <citation type="submission" date="2022-05" db="EMBL/GenBank/DDBJ databases">
        <authorList>
            <person name="Okamura Y."/>
        </authorList>
    </citation>
    <scope>NUCLEOTIDE SEQUENCE</scope>
</reference>
<evidence type="ECO:0000313" key="3">
    <source>
        <dbReference type="Proteomes" id="UP001152562"/>
    </source>
</evidence>
<sequence length="169" mass="19053">MSLQRSRPMDTLQRIMSSFKHFEKKLDKLQDDVNFQGHTLTELRVMVANLSGGLLNGEGKPTENTKHSAVKTTAVQPDIINSDKLLKTKRKNALQPFVSKIQTKSYHGPKYGSKASKDVPFINKLPSSPKTGKRPSRQRKGDSPRKTTTLRGQKEIVHKRSKLPPRVLI</sequence>
<accession>A0A9P0TSB9</accession>
<gene>
    <name evidence="2" type="ORF">PIBRA_LOCUS8923</name>
</gene>